<dbReference type="AlphaFoldDB" id="D1W827"/>
<dbReference type="STRING" id="679190.HMPREF0650_0659"/>
<keyword evidence="2" id="KW-1185">Reference proteome</keyword>
<gene>
    <name evidence="1" type="ORF">HMPREF0650_0659</name>
</gene>
<dbReference type="EMBL" id="ADEG01000090">
    <property type="protein sequence ID" value="EFA91389.1"/>
    <property type="molecule type" value="Genomic_DNA"/>
</dbReference>
<protein>
    <submittedName>
        <fullName evidence="1">Uncharacterized protein</fullName>
    </submittedName>
</protein>
<proteinExistence type="predicted"/>
<reference evidence="1 2" key="1">
    <citation type="submission" date="2009-12" db="EMBL/GenBank/DDBJ databases">
        <title>Genome Sequence of Prevotella buccalis ATCC 35310.</title>
        <authorList>
            <person name="Durkin A.S."/>
            <person name="Madupu R."/>
            <person name="Torralba M."/>
            <person name="Methe B."/>
            <person name="Sutton G."/>
            <person name="Strausberg R.L."/>
            <person name="Nelson K.E."/>
        </authorList>
    </citation>
    <scope>NUCLEOTIDE SEQUENCE [LARGE SCALE GENOMIC DNA]</scope>
    <source>
        <strain evidence="1 2">ATCC 35310</strain>
    </source>
</reference>
<evidence type="ECO:0000313" key="2">
    <source>
        <dbReference type="Proteomes" id="UP000005283"/>
    </source>
</evidence>
<name>D1W827_9BACT</name>
<accession>D1W827</accession>
<dbReference type="Proteomes" id="UP000005283">
    <property type="component" value="Unassembled WGS sequence"/>
</dbReference>
<organism evidence="1 2">
    <name type="scientific">Hoylesella buccalis ATCC 35310</name>
    <dbReference type="NCBI Taxonomy" id="679190"/>
    <lineage>
        <taxon>Bacteria</taxon>
        <taxon>Pseudomonadati</taxon>
        <taxon>Bacteroidota</taxon>
        <taxon>Bacteroidia</taxon>
        <taxon>Bacteroidales</taxon>
        <taxon>Prevotellaceae</taxon>
        <taxon>Hoylesella</taxon>
    </lineage>
</organism>
<sequence>MEKIFQNKNLNTNGVNRKSIEQLSNYLTNAHLPFAQTLRFKWNKEVMQVNYQLRYGHKNSATITSPASFELIQTLITVLATNSPDALLDYLKSDDLGEVILNDERLDLFYQFLESDSKGEIRPDWIDDNGTRYACVSFQLAKMRSVDFCLPKNIAVQGALKNMGCPFDKEALTLSITNN</sequence>
<comment type="caution">
    <text evidence="1">The sequence shown here is derived from an EMBL/GenBank/DDBJ whole genome shotgun (WGS) entry which is preliminary data.</text>
</comment>
<evidence type="ECO:0000313" key="1">
    <source>
        <dbReference type="EMBL" id="EFA91389.1"/>
    </source>
</evidence>